<evidence type="ECO:0000313" key="2">
    <source>
        <dbReference type="EMBL" id="GGX55643.1"/>
    </source>
</evidence>
<dbReference type="AlphaFoldDB" id="A0A918N975"/>
<comment type="caution">
    <text evidence="2">The sequence shown here is derived from an EMBL/GenBank/DDBJ whole genome shotgun (WGS) entry which is preliminary data.</text>
</comment>
<accession>A0A918N975</accession>
<dbReference type="InterPro" id="IPR038670">
    <property type="entry name" value="HslJ-like_sf"/>
</dbReference>
<evidence type="ECO:0000259" key="1">
    <source>
        <dbReference type="Pfam" id="PF03724"/>
    </source>
</evidence>
<reference evidence="2 3" key="1">
    <citation type="journal article" date="2014" name="Int. J. Syst. Evol. Microbiol.">
        <title>Complete genome sequence of Corynebacterium casei LMG S-19264T (=DSM 44701T), isolated from a smear-ripened cheese.</title>
        <authorList>
            <consortium name="US DOE Joint Genome Institute (JGI-PGF)"/>
            <person name="Walter F."/>
            <person name="Albersmeier A."/>
            <person name="Kalinowski J."/>
            <person name="Ruckert C."/>
        </authorList>
    </citation>
    <scope>NUCLEOTIDE SEQUENCE [LARGE SCALE GENOMIC DNA]</scope>
    <source>
        <strain evidence="2 3">KCTC 23968</strain>
    </source>
</reference>
<dbReference type="Gene3D" id="2.40.128.270">
    <property type="match status" value="1"/>
</dbReference>
<organism evidence="2 3">
    <name type="scientific">Litorimonas cladophorae</name>
    <dbReference type="NCBI Taxonomy" id="1220491"/>
    <lineage>
        <taxon>Bacteria</taxon>
        <taxon>Pseudomonadati</taxon>
        <taxon>Pseudomonadota</taxon>
        <taxon>Alphaproteobacteria</taxon>
        <taxon>Maricaulales</taxon>
        <taxon>Robiginitomaculaceae</taxon>
    </lineage>
</organism>
<gene>
    <name evidence="2" type="ORF">GCM10011309_00320</name>
</gene>
<dbReference type="Proteomes" id="UP000600865">
    <property type="component" value="Unassembled WGS sequence"/>
</dbReference>
<dbReference type="Pfam" id="PF03724">
    <property type="entry name" value="META"/>
    <property type="match status" value="1"/>
</dbReference>
<evidence type="ECO:0000313" key="3">
    <source>
        <dbReference type="Proteomes" id="UP000600865"/>
    </source>
</evidence>
<sequence>MAFPIIIPLAIGALVLAGCAKVATDVRNARPLANLEGSEWSPVPEGPAEQFVAFKQNGEIIGHGGCNAFFGQYSQDGTTLTLGALASTKKMCYGSMESEANFMRNLQDTRRVEATHLKLSLFDADGEALMHLRRRDWD</sequence>
<name>A0A918N975_9PROT</name>
<keyword evidence="3" id="KW-1185">Reference proteome</keyword>
<dbReference type="InterPro" id="IPR005184">
    <property type="entry name" value="DUF306_Meta_HslJ"/>
</dbReference>
<proteinExistence type="predicted"/>
<dbReference type="PANTHER" id="PTHR35535">
    <property type="entry name" value="HEAT SHOCK PROTEIN HSLJ"/>
    <property type="match status" value="1"/>
</dbReference>
<feature type="domain" description="DUF306" evidence="1">
    <location>
        <begin position="45"/>
        <end position="132"/>
    </location>
</feature>
<protein>
    <recommendedName>
        <fullName evidence="1">DUF306 domain-containing protein</fullName>
    </recommendedName>
</protein>
<dbReference type="EMBL" id="BMYV01000001">
    <property type="protein sequence ID" value="GGX55643.1"/>
    <property type="molecule type" value="Genomic_DNA"/>
</dbReference>
<dbReference type="PANTHER" id="PTHR35535:SF1">
    <property type="entry name" value="HEAT SHOCK PROTEIN HSLJ"/>
    <property type="match status" value="1"/>
</dbReference>
<dbReference type="RefSeq" id="WP_189579701.1">
    <property type="nucleotide sequence ID" value="NZ_BMYV01000001.1"/>
</dbReference>
<dbReference type="InterPro" id="IPR053147">
    <property type="entry name" value="Hsp_HslJ-like"/>
</dbReference>